<reference evidence="1 2" key="1">
    <citation type="submission" date="2016-03" db="EMBL/GenBank/DDBJ databases">
        <title>Complete genome sequence of Thermococcus profundus strain DT5432.</title>
        <authorList>
            <person name="Oger P.M."/>
        </authorList>
    </citation>
    <scope>NUCLEOTIDE SEQUENCE [LARGE SCALE GENOMIC DNA]</scope>
    <source>
        <strain evidence="1 2">DT 5432</strain>
    </source>
</reference>
<proteinExistence type="predicted"/>
<dbReference type="Proteomes" id="UP000250179">
    <property type="component" value="Chromosome"/>
</dbReference>
<keyword evidence="2" id="KW-1185">Reference proteome</keyword>
<dbReference type="KEGG" id="tprf:A3L09_01090"/>
<evidence type="ECO:0000313" key="2">
    <source>
        <dbReference type="Proteomes" id="UP000250179"/>
    </source>
</evidence>
<dbReference type="EMBL" id="CP014862">
    <property type="protein sequence ID" value="ASJ01953.1"/>
    <property type="molecule type" value="Genomic_DNA"/>
</dbReference>
<name>A0A2Z2M9B3_THEPR</name>
<gene>
    <name evidence="1" type="ORF">A3L09_01090</name>
</gene>
<dbReference type="AlphaFoldDB" id="A0A2Z2M9B3"/>
<evidence type="ECO:0000313" key="1">
    <source>
        <dbReference type="EMBL" id="ASJ01953.1"/>
    </source>
</evidence>
<dbReference type="RefSeq" id="WP_088857223.1">
    <property type="nucleotide sequence ID" value="NZ_CP014862.1"/>
</dbReference>
<sequence length="148" mass="16951">MKVSKTFLALASIPALAGIFFGAYVLRWISVVFLSVVTIFYLFGQELRISYTLPQREERIQRKSEFERSLNMIRKARKGAVSRSLIEDGIIEIYMTLSENPAEVYQRLHREPNRALLELRKGGDFLDNLERALEIVEEDINEGGGSQP</sequence>
<dbReference type="OrthoDB" id="100157at2157"/>
<protein>
    <submittedName>
        <fullName evidence="1">Uncharacterized protein</fullName>
    </submittedName>
</protein>
<organism evidence="1 2">
    <name type="scientific">Thermococcus profundus</name>
    <dbReference type="NCBI Taxonomy" id="49899"/>
    <lineage>
        <taxon>Archaea</taxon>
        <taxon>Methanobacteriati</taxon>
        <taxon>Methanobacteriota</taxon>
        <taxon>Thermococci</taxon>
        <taxon>Thermococcales</taxon>
        <taxon>Thermococcaceae</taxon>
        <taxon>Thermococcus</taxon>
    </lineage>
</organism>
<accession>A0A2Z2M9B3</accession>
<dbReference type="GeneID" id="33318962"/>